<dbReference type="EMBL" id="SHKO01000001">
    <property type="protein sequence ID" value="RZT98634.1"/>
    <property type="molecule type" value="Genomic_DNA"/>
</dbReference>
<gene>
    <name evidence="10" type="ORF">EV681_0412</name>
</gene>
<dbReference type="SUPFAM" id="SSF69279">
    <property type="entry name" value="Phage tail proteins"/>
    <property type="match status" value="2"/>
</dbReference>
<dbReference type="NCBIfam" id="TIGR03696">
    <property type="entry name" value="Rhs_assc_core"/>
    <property type="match status" value="1"/>
</dbReference>
<protein>
    <submittedName>
        <fullName evidence="10">Rhs element Vgr protein</fullName>
    </submittedName>
</protein>
<dbReference type="Proteomes" id="UP000293398">
    <property type="component" value="Unassembled WGS sequence"/>
</dbReference>
<dbReference type="NCBIfam" id="TIGR01643">
    <property type="entry name" value="YD_repeat_2x"/>
    <property type="match status" value="7"/>
</dbReference>
<evidence type="ECO:0000259" key="9">
    <source>
        <dbReference type="Pfam" id="PF25023"/>
    </source>
</evidence>
<evidence type="ECO:0000256" key="1">
    <source>
        <dbReference type="ARBA" id="ARBA00004613"/>
    </source>
</evidence>
<dbReference type="NCBIfam" id="TIGR03361">
    <property type="entry name" value="VI_Rhs_Vgr"/>
    <property type="match status" value="1"/>
</dbReference>
<feature type="domain" description="Gp5/Type VI secretion system Vgr C-terminal trimerisation" evidence="8">
    <location>
        <begin position="468"/>
        <end position="572"/>
    </location>
</feature>
<comment type="caution">
    <text evidence="10">The sequence shown here is derived from an EMBL/GenBank/DDBJ whole genome shotgun (WGS) entry which is preliminary data.</text>
</comment>
<dbReference type="PANTHER" id="PTHR32305:SF15">
    <property type="entry name" value="PROTEIN RHSA-RELATED"/>
    <property type="match status" value="1"/>
</dbReference>
<keyword evidence="4" id="KW-0677">Repeat</keyword>
<dbReference type="Pfam" id="PF22178">
    <property type="entry name" value="Gp5_trimer_C"/>
    <property type="match status" value="1"/>
</dbReference>
<dbReference type="InterPro" id="IPR037026">
    <property type="entry name" value="Vgr_OB-fold_dom_sf"/>
</dbReference>
<sequence length="2021" mass="226643">MNRIVNAITPLGDALKFKSLQGDEGLSCLSEWTVRFVSEHAKLDLQSMLGQSVTFEIETGASPRFLNGIVTGFELLHRETRTPRYYIYQATVRSWLWYATQNSDNRIFQNETAVDIITKVLGKYDFAVEIRLMNRYRKWGYCVQFQETDFSFVSRLMEHEGIYYWFRHEASRHVLVLTDEAQSHDPLPVLPVIPFYPDDRPSVAMQACIADWQVSGELTPTGYATMDYDFQKPLADMSAKRRTSPRATQGLDLEMYEPMGGYVDSSDSEHYVKVHLQSLQCLQEQAVARSNVRTMAPGYTFTLKNYPHQAENKAYLVVHTEYDIQNPAYASHDQPDDQARYVVTSRHIPANVQYRAARSTPIPKMSGPQTATVVGPQGEEIWTDKYGRIKVQFHWDREGAMDENSSCWIRVSNPWAGGGFGGVQIPRVREEVVVDFINGNIDRPIAVGRVYNASNMPPVNLPDDATQSGFLTRSKNGTPANANKLMFEDRQGSELLAMVAEKDMDTHVKNNQTHDVAGNVVSAIAGLRSHTAHSTSDITMVAGAVKNYQADHNRTVQGSLDEQIGANLQQSFNDGVDETITGALTSTIGGQASHTLQGLHITTTTHDEETVNGTVSETVGTGETSNIKSGSQLQAGDITMASPTIYSESTQEEIDIKAGGSLDISSAGPGIVQTPGKIIKESPVNVETALMLDNNTVTRKKSYTLDLSVDGIKDVMVEGHNHNQNIADIKLYGMGDSMQAANIGLYGANIQLGGQDQKMGLLNVNITGIELDKGFKIKRPGGGGGVGTKGKGKDGSGGDGGRGGKGDKDGNGNRGDADKPHADCKDCMGRSGFSIGFDVGDERIAQSDFSLSGAFPISWDRVYRSNFSANDEDGPLGPRWITPFTLFIQESAQGLAYYSIVGRTIETSPLALGEERYDRSEEINWRRLDEQTLVISQKHERFETFRKIGATYRLVSIADRVGNKIDIDYQEQGLLLSIQNDVWVVRFEHDEQRRIRRIMTDVTHDGNTVQRQLAGYQYDEAGDLVRAADEYLSERLYAYNHHLITRYSDRTGRGINLEWKGTEPNARCFREYADDGSHEIVLSWDRENRLTHVTNALGQTTTYRFDQYNYISHIYFPDGTIEERKRDDYHNIIAIVNPDGTTDRFEYDARDNLVRHIRRDNTQVSWIYNQDEQLVQVTDAMGAIWRRQYNDRQQMIRQTDPLGRVTEFTYNLAGSATAIKDAKGGVKRVVYNNANKILQYADCSNNTTTWEYDHLDRVVGLIDAEGKRTAYDYDDKGHLSRVIEPDGELRLLSYDAEGRLLSAKDALGQETLFSYDAAGRLARRISPISTSIDYRYDRTGKLTQLINENNEHYSFTYDPFGRLLEESGFDKKITKFTYTKNTGTLATVTEGDVITRYEYDVIGQIIARSGQGSTERFDYDANSRLVGASNAISQNTLSYDAVGNVLAVHQQYTLFDTQRDFLWRHSYDEIDNRIATRRPDGVETDWLISGSSYVHEMLLNKATLASFTRNDVYQEKSRTLMNSMQQRSEYDRAGRLQTQVLLEGNFHEKVRLKREYHYDKIGQLVGVSDSTRGDALYRYDPLGRIVRAATPVFDETFSFDPASNITTAIAIGTQTTTLPADVPAVVGNVLREYAGIHFEYDVQGNMVSKSSPGCRQAFTWNAFNQLVSVRTAKNGASDVVAAYYYDAFGRRIGKQVAKGDDDPASVRVFYGWDGENLAFESIVGQECTKHYLYEYESFVPLAQYLSPASANAWADTAAGTVRDIAFFHCDRIGTPRELFDESQRKIWAGEYQFWGKRRDTDASDSTDASDYAHNNIRFQGQYYDSESGLHYNRYRYYDPDTGRYIRQDPIGLFGGINLYLYGPSSTMWIDPFGLAMWPSGQFNSWFNGQTADQIADFMSSKSTRELIKKALRGSGGMHEWFPVSMAAKAKEIGLNAETLKSWATPTVDVYFQNINDKGNIIQGPHPSRNSSGCRASSVAHEQLMDQLQQASDPDEALDIIQSFARQFARNGGSQTGGFSVL</sequence>
<keyword evidence="3" id="KW-0964">Secreted</keyword>
<feature type="domain" description="DUF6531" evidence="7">
    <location>
        <begin position="839"/>
        <end position="904"/>
    </location>
</feature>
<accession>A0A4Q7VQP9</accession>
<feature type="domain" description="Teneurin-like YD-shell" evidence="9">
    <location>
        <begin position="1508"/>
        <end position="1848"/>
    </location>
</feature>
<dbReference type="Pfam" id="PF05954">
    <property type="entry name" value="Phage_GPD"/>
    <property type="match status" value="1"/>
</dbReference>
<dbReference type="Pfam" id="PF04717">
    <property type="entry name" value="Phage_base_V"/>
    <property type="match status" value="1"/>
</dbReference>
<feature type="compositionally biased region" description="Gly residues" evidence="5">
    <location>
        <begin position="780"/>
        <end position="790"/>
    </location>
</feature>
<dbReference type="Gene3D" id="4.10.220.110">
    <property type="match status" value="1"/>
</dbReference>
<dbReference type="Gene3D" id="3.55.50.10">
    <property type="entry name" value="Baseplate protein-like domains"/>
    <property type="match status" value="1"/>
</dbReference>
<reference evidence="10 11" key="1">
    <citation type="submission" date="2019-02" db="EMBL/GenBank/DDBJ databases">
        <title>Genomic Encyclopedia of Type Strains, Phase IV (KMG-IV): sequencing the most valuable type-strain genomes for metagenomic binning, comparative biology and taxonomic classification.</title>
        <authorList>
            <person name="Goeker M."/>
        </authorList>
    </citation>
    <scope>NUCLEOTIDE SEQUENCE [LARGE SCALE GENOMIC DNA]</scope>
    <source>
        <strain evidence="10 11">DSM 23814</strain>
    </source>
</reference>
<feature type="domain" description="Teneurin-like YD-shell" evidence="9">
    <location>
        <begin position="1077"/>
        <end position="1178"/>
    </location>
</feature>
<evidence type="ECO:0000256" key="5">
    <source>
        <dbReference type="SAM" id="MobiDB-lite"/>
    </source>
</evidence>
<dbReference type="RefSeq" id="WP_130303187.1">
    <property type="nucleotide sequence ID" value="NZ_SHKO01000001.1"/>
</dbReference>
<dbReference type="InterPro" id="IPR006531">
    <property type="entry name" value="Gp5/Vgr_OB"/>
</dbReference>
<evidence type="ECO:0000256" key="4">
    <source>
        <dbReference type="ARBA" id="ARBA00022737"/>
    </source>
</evidence>
<dbReference type="Gene3D" id="2.40.50.230">
    <property type="entry name" value="Gp5 N-terminal domain"/>
    <property type="match status" value="1"/>
</dbReference>
<dbReference type="InterPro" id="IPR017847">
    <property type="entry name" value="T6SS_RhsGE_Vgr_subset"/>
</dbReference>
<evidence type="ECO:0000259" key="8">
    <source>
        <dbReference type="Pfam" id="PF22178"/>
    </source>
</evidence>
<dbReference type="PANTHER" id="PTHR32305">
    <property type="match status" value="1"/>
</dbReference>
<evidence type="ECO:0000259" key="7">
    <source>
        <dbReference type="Pfam" id="PF20148"/>
    </source>
</evidence>
<dbReference type="OrthoDB" id="5445630at2"/>
<dbReference type="Gene3D" id="2.180.10.10">
    <property type="entry name" value="RHS repeat-associated core"/>
    <property type="match status" value="2"/>
</dbReference>
<evidence type="ECO:0000256" key="3">
    <source>
        <dbReference type="ARBA" id="ARBA00022525"/>
    </source>
</evidence>
<dbReference type="SUPFAM" id="SSF69255">
    <property type="entry name" value="gp5 N-terminal domain-like"/>
    <property type="match status" value="1"/>
</dbReference>
<dbReference type="InterPro" id="IPR045351">
    <property type="entry name" value="DUF6531"/>
</dbReference>
<dbReference type="Pfam" id="PF25023">
    <property type="entry name" value="TEN_YD-shell"/>
    <property type="match status" value="3"/>
</dbReference>
<feature type="region of interest" description="Disordered" evidence="5">
    <location>
        <begin position="780"/>
        <end position="823"/>
    </location>
</feature>
<evidence type="ECO:0000313" key="11">
    <source>
        <dbReference type="Proteomes" id="UP000293398"/>
    </source>
</evidence>
<comment type="similarity">
    <text evidence="2">Belongs to the VgrG protein family.</text>
</comment>
<dbReference type="SUPFAM" id="SSF69349">
    <property type="entry name" value="Phage fibre proteins"/>
    <property type="match status" value="1"/>
</dbReference>
<evidence type="ECO:0000256" key="2">
    <source>
        <dbReference type="ARBA" id="ARBA00005558"/>
    </source>
</evidence>
<feature type="compositionally biased region" description="Basic and acidic residues" evidence="5">
    <location>
        <begin position="791"/>
        <end position="823"/>
    </location>
</feature>
<feature type="domain" description="Teneurin-like YD-shell" evidence="9">
    <location>
        <begin position="1188"/>
        <end position="1359"/>
    </location>
</feature>
<evidence type="ECO:0000313" key="10">
    <source>
        <dbReference type="EMBL" id="RZT98634.1"/>
    </source>
</evidence>
<dbReference type="InterPro" id="IPR056823">
    <property type="entry name" value="TEN-like_YD-shell"/>
</dbReference>
<dbReference type="InterPro" id="IPR050708">
    <property type="entry name" value="T6SS_VgrG/RHS"/>
</dbReference>
<dbReference type="InterPro" id="IPR022385">
    <property type="entry name" value="Rhs_assc_core"/>
</dbReference>
<dbReference type="GO" id="GO:0005576">
    <property type="term" value="C:extracellular region"/>
    <property type="evidence" value="ECO:0007669"/>
    <property type="project" value="UniProtKB-SubCell"/>
</dbReference>
<dbReference type="InterPro" id="IPR006530">
    <property type="entry name" value="YD"/>
</dbReference>
<dbReference type="NCBIfam" id="TIGR01646">
    <property type="entry name" value="vgr_GE"/>
    <property type="match status" value="1"/>
</dbReference>
<feature type="domain" description="Gp5/Type VI secretion system Vgr protein OB-fold" evidence="6">
    <location>
        <begin position="384"/>
        <end position="451"/>
    </location>
</feature>
<evidence type="ECO:0000259" key="6">
    <source>
        <dbReference type="Pfam" id="PF04717"/>
    </source>
</evidence>
<dbReference type="InterPro" id="IPR006533">
    <property type="entry name" value="T6SS_Vgr_RhsGE"/>
</dbReference>
<keyword evidence="11" id="KW-1185">Reference proteome</keyword>
<dbReference type="InterPro" id="IPR054030">
    <property type="entry name" value="Gp5_Vgr_C"/>
</dbReference>
<comment type="subcellular location">
    <subcellularLocation>
        <location evidence="1">Secreted</location>
    </subcellularLocation>
</comment>
<dbReference type="Pfam" id="PF20148">
    <property type="entry name" value="DUF6531"/>
    <property type="match status" value="1"/>
</dbReference>
<name>A0A4Q7VQP9_9BURK</name>
<organism evidence="10 11">
    <name type="scientific">Advenella incenata</name>
    <dbReference type="NCBI Taxonomy" id="267800"/>
    <lineage>
        <taxon>Bacteria</taxon>
        <taxon>Pseudomonadati</taxon>
        <taxon>Pseudomonadota</taxon>
        <taxon>Betaproteobacteria</taxon>
        <taxon>Burkholderiales</taxon>
        <taxon>Alcaligenaceae</taxon>
    </lineage>
</organism>
<proteinExistence type="inferred from homology"/>
<dbReference type="Gene3D" id="2.30.110.50">
    <property type="match status" value="1"/>
</dbReference>